<feature type="region of interest" description="Disordered" evidence="1">
    <location>
        <begin position="403"/>
        <end position="444"/>
    </location>
</feature>
<feature type="compositionally biased region" description="Basic and acidic residues" evidence="1">
    <location>
        <begin position="338"/>
        <end position="347"/>
    </location>
</feature>
<feature type="compositionally biased region" description="Basic residues" evidence="1">
    <location>
        <begin position="274"/>
        <end position="285"/>
    </location>
</feature>
<gene>
    <name evidence="3" type="ORF">FSP39_024287</name>
</gene>
<evidence type="ECO:0000313" key="3">
    <source>
        <dbReference type="EMBL" id="KAK3104081.1"/>
    </source>
</evidence>
<protein>
    <recommendedName>
        <fullName evidence="2">UBX domain-containing protein</fullName>
    </recommendedName>
</protein>
<feature type="compositionally biased region" description="Basic and acidic residues" evidence="1">
    <location>
        <begin position="252"/>
        <end position="269"/>
    </location>
</feature>
<dbReference type="SMART" id="SM00166">
    <property type="entry name" value="UBX"/>
    <property type="match status" value="1"/>
</dbReference>
<dbReference type="Proteomes" id="UP001186944">
    <property type="component" value="Unassembled WGS sequence"/>
</dbReference>
<dbReference type="Pfam" id="PF00789">
    <property type="entry name" value="UBX"/>
    <property type="match status" value="1"/>
</dbReference>
<evidence type="ECO:0000256" key="1">
    <source>
        <dbReference type="SAM" id="MobiDB-lite"/>
    </source>
</evidence>
<accession>A0AA88YM42</accession>
<dbReference type="PROSITE" id="PS50033">
    <property type="entry name" value="UBX"/>
    <property type="match status" value="1"/>
</dbReference>
<dbReference type="InterPro" id="IPR029071">
    <property type="entry name" value="Ubiquitin-like_domsf"/>
</dbReference>
<proteinExistence type="predicted"/>
<sequence length="540" mass="61347">MADSCRPVSRHGRYHSPNAGMTDVQYSENLQTYSTPVYGDNEGYFNISPTPDEDDPHERPRTSRGHRRMRPKSRGGRREQIMVEDEDDLEEGSGRPASRRGFTPETFERHDYDEFSHQGIDIEKRLTPDYRASPRMSASFSPDERFSPYLANKPPSGSRSPRTPLSRKRQGEDGHLLSYHHTGHLSRSPGTEHPMSPLAYEGYPGNHQRSSGMEYPASPLTQESYPNKFTFEHGADRERSFPPDAPPQQDVDILHIEEPWPSTPREKPPTPRPKSSKRRLKSGRRRSQESYQPQESAAIDTPILRPTSSLSKYKPLPAIGGKMPSPRVPNMEYSSQRKMSESSDVHRKMSITSDTGKDVQRKMSITSDTGKDVAEVASKTQNISLGLGERTKTIYSIDLHKRDSDYTEEQGQSSRSSQVTEREADFSKSDSSQVKNNKVQHESKSVGQFIPHELPIEPSESESRIQLAIRLPDGRRHQHYFREYEKLDLVLKFAENISCMDLSDQRLACNAPRAVFADLSKTLSEAGIQDRTVLYLEEKD</sequence>
<dbReference type="EMBL" id="VSWD01000005">
    <property type="protein sequence ID" value="KAK3104081.1"/>
    <property type="molecule type" value="Genomic_DNA"/>
</dbReference>
<organism evidence="3 4">
    <name type="scientific">Pinctada imbricata</name>
    <name type="common">Atlantic pearl-oyster</name>
    <name type="synonym">Pinctada martensii</name>
    <dbReference type="NCBI Taxonomy" id="66713"/>
    <lineage>
        <taxon>Eukaryota</taxon>
        <taxon>Metazoa</taxon>
        <taxon>Spiralia</taxon>
        <taxon>Lophotrochozoa</taxon>
        <taxon>Mollusca</taxon>
        <taxon>Bivalvia</taxon>
        <taxon>Autobranchia</taxon>
        <taxon>Pteriomorphia</taxon>
        <taxon>Pterioida</taxon>
        <taxon>Pterioidea</taxon>
        <taxon>Pteriidae</taxon>
        <taxon>Pinctada</taxon>
    </lineage>
</organism>
<evidence type="ECO:0000313" key="4">
    <source>
        <dbReference type="Proteomes" id="UP001186944"/>
    </source>
</evidence>
<dbReference type="SUPFAM" id="SSF54236">
    <property type="entry name" value="Ubiquitin-like"/>
    <property type="match status" value="1"/>
</dbReference>
<name>A0AA88YM42_PINIB</name>
<keyword evidence="4" id="KW-1185">Reference proteome</keyword>
<feature type="compositionally biased region" description="Basic residues" evidence="1">
    <location>
        <begin position="62"/>
        <end position="75"/>
    </location>
</feature>
<evidence type="ECO:0000259" key="2">
    <source>
        <dbReference type="PROSITE" id="PS50033"/>
    </source>
</evidence>
<dbReference type="Gene3D" id="3.10.20.90">
    <property type="entry name" value="Phosphatidylinositol 3-kinase Catalytic Subunit, Chain A, domain 1"/>
    <property type="match status" value="1"/>
</dbReference>
<dbReference type="AlphaFoldDB" id="A0AA88YM42"/>
<feature type="region of interest" description="Disordered" evidence="1">
    <location>
        <begin position="1"/>
        <end position="366"/>
    </location>
</feature>
<feature type="compositionally biased region" description="Polar residues" evidence="1">
    <location>
        <begin position="24"/>
        <end position="35"/>
    </location>
</feature>
<feature type="compositionally biased region" description="Polar residues" evidence="1">
    <location>
        <begin position="409"/>
        <end position="419"/>
    </location>
</feature>
<comment type="caution">
    <text evidence="3">The sequence shown here is derived from an EMBL/GenBank/DDBJ whole genome shotgun (WGS) entry which is preliminary data.</text>
</comment>
<feature type="compositionally biased region" description="Basic and acidic residues" evidence="1">
    <location>
        <begin position="230"/>
        <end position="241"/>
    </location>
</feature>
<reference evidence="3" key="1">
    <citation type="submission" date="2019-08" db="EMBL/GenBank/DDBJ databases">
        <title>The improved chromosome-level genome for the pearl oyster Pinctada fucata martensii using PacBio sequencing and Hi-C.</title>
        <authorList>
            <person name="Zheng Z."/>
        </authorList>
    </citation>
    <scope>NUCLEOTIDE SEQUENCE</scope>
    <source>
        <strain evidence="3">ZZ-2019</strain>
        <tissue evidence="3">Adductor muscle</tissue>
    </source>
</reference>
<feature type="domain" description="UBX" evidence="2">
    <location>
        <begin position="460"/>
        <end position="536"/>
    </location>
</feature>
<dbReference type="InterPro" id="IPR001012">
    <property type="entry name" value="UBX_dom"/>
</dbReference>
<feature type="compositionally biased region" description="Acidic residues" evidence="1">
    <location>
        <begin position="82"/>
        <end position="91"/>
    </location>
</feature>
<feature type="compositionally biased region" description="Basic and acidic residues" evidence="1">
    <location>
        <begin position="106"/>
        <end position="128"/>
    </location>
</feature>